<protein>
    <submittedName>
        <fullName evidence="1">Uncharacterized protein</fullName>
    </submittedName>
</protein>
<gene>
    <name evidence="1" type="ORF">CBB_478</name>
</gene>
<proteinExistence type="predicted"/>
<reference evidence="2" key="1">
    <citation type="submission" date="2016-01" db="EMBL/GenBank/DDBJ databases">
        <title>Isolation and Characterization of Enterobacteria phage CBB.</title>
        <authorList>
            <person name="Buttimer C.T.H."/>
            <person name="Hendrix H."/>
            <person name="Alexandre H."/>
            <person name="O'Mahony J."/>
            <person name="Lavigne R."/>
            <person name="Coffey A."/>
        </authorList>
    </citation>
    <scope>NUCLEOTIDE SEQUENCE [LARGE SCALE GENOMIC DNA]</scope>
</reference>
<dbReference type="Proteomes" id="UP000223891">
    <property type="component" value="Segment"/>
</dbReference>
<keyword evidence="2" id="KW-1185">Reference proteome</keyword>
<evidence type="ECO:0000313" key="1">
    <source>
        <dbReference type="EMBL" id="AMM44041.1"/>
    </source>
</evidence>
<name>A0A1L2CVJ4_9CAUD</name>
<organism evidence="1 2">
    <name type="scientific">Pectobacterium phage vB_PcaM_CBB</name>
    <dbReference type="NCBI Taxonomy" id="2772511"/>
    <lineage>
        <taxon>Viruses</taxon>
        <taxon>Duplodnaviria</taxon>
        <taxon>Heunggongvirae</taxon>
        <taxon>Uroviricota</taxon>
        <taxon>Caudoviricetes</taxon>
        <taxon>Mimasvirus</taxon>
        <taxon>Mimasvirus CBB</taxon>
    </lineage>
</organism>
<accession>A0A1L2CVJ4</accession>
<dbReference type="EMBL" id="KU574722">
    <property type="protein sequence ID" value="AMM44041.1"/>
    <property type="molecule type" value="Genomic_DNA"/>
</dbReference>
<sequence length="42" mass="5107">MKPEQWIIDDMRAMRAIKERTYEQQAYLDLLQWYCSVLNGKA</sequence>
<evidence type="ECO:0000313" key="2">
    <source>
        <dbReference type="Proteomes" id="UP000223891"/>
    </source>
</evidence>